<dbReference type="RefSeq" id="WP_166031684.1">
    <property type="nucleotide sequence ID" value="NZ_CP048877.1"/>
</dbReference>
<evidence type="ECO:0000313" key="2">
    <source>
        <dbReference type="Proteomes" id="UP000502179"/>
    </source>
</evidence>
<protein>
    <submittedName>
        <fullName evidence="1">Uncharacterized protein</fullName>
    </submittedName>
</protein>
<dbReference type="EMBL" id="CP048877">
    <property type="protein sequence ID" value="QIJ71464.1"/>
    <property type="molecule type" value="Genomic_DNA"/>
</dbReference>
<dbReference type="KEGG" id="tav:G4V39_03865"/>
<dbReference type="AlphaFoldDB" id="A0A6G7PUV2"/>
<gene>
    <name evidence="1" type="ORF">G4V39_03865</name>
</gene>
<organism evidence="1 2">
    <name type="scientific">Thermosulfuriphilus ammonigenes</name>
    <dbReference type="NCBI Taxonomy" id="1936021"/>
    <lineage>
        <taxon>Bacteria</taxon>
        <taxon>Pseudomonadati</taxon>
        <taxon>Thermodesulfobacteriota</taxon>
        <taxon>Thermodesulfobacteria</taxon>
        <taxon>Thermodesulfobacteriales</taxon>
        <taxon>Thermodesulfobacteriaceae</taxon>
        <taxon>Thermosulfuriphilus</taxon>
    </lineage>
</organism>
<dbReference type="Proteomes" id="UP000502179">
    <property type="component" value="Chromosome"/>
</dbReference>
<accession>A0A6G7PUV2</accession>
<proteinExistence type="predicted"/>
<sequence length="241" mass="27462">MRFSRRTLAELSRSLANVQAKEDIRTLAYEINIENEISGTTLKELAGSLIRLAEQLRPEEEAEEAILRIIEYVFRHTFIDSESPLAFSLKIDGFEWDGSKLIPTTPSPATLGREITTLEARIDEFGFDVARRHYDQCYESFVAGRWEACNGQLRSFMEDFLIQLGKSQSGQLRSDPNAALTDLRGNLLDDKEWNLGRSIWAILHESGAHAGISDYDESLFRLHIVTSYAQYLLNKVKKKKS</sequence>
<reference evidence="1 2" key="1">
    <citation type="submission" date="2020-02" db="EMBL/GenBank/DDBJ databases">
        <title>Genome analysis of Thermosulfuriphilus ammonigenes ST65T, an anaerobic thermophilic chemolithoautotrophic bacterium isolated from a deep-sea hydrothermal vent.</title>
        <authorList>
            <person name="Slobodkina G."/>
            <person name="Allioux M."/>
            <person name="Merkel A."/>
            <person name="Alain K."/>
            <person name="Jebbar M."/>
            <person name="Slobodkin A."/>
        </authorList>
    </citation>
    <scope>NUCLEOTIDE SEQUENCE [LARGE SCALE GENOMIC DNA]</scope>
    <source>
        <strain evidence="1 2">ST65</strain>
    </source>
</reference>
<evidence type="ECO:0000313" key="1">
    <source>
        <dbReference type="EMBL" id="QIJ71464.1"/>
    </source>
</evidence>
<name>A0A6G7PUV2_9BACT</name>
<keyword evidence="2" id="KW-1185">Reference proteome</keyword>